<proteinExistence type="predicted"/>
<protein>
    <recommendedName>
        <fullName evidence="2">DUF306 domain-containing protein</fullName>
    </recommendedName>
</protein>
<name>A0A3B1B0T4_9ZZZZ</name>
<evidence type="ECO:0000313" key="1">
    <source>
        <dbReference type="EMBL" id="VAX09722.1"/>
    </source>
</evidence>
<dbReference type="AlphaFoldDB" id="A0A3B1B0T4"/>
<gene>
    <name evidence="1" type="ORF">MNBD_GAMMA26-1178</name>
</gene>
<evidence type="ECO:0008006" key="2">
    <source>
        <dbReference type="Google" id="ProtNLM"/>
    </source>
</evidence>
<reference evidence="1" key="1">
    <citation type="submission" date="2018-06" db="EMBL/GenBank/DDBJ databases">
        <authorList>
            <person name="Zhirakovskaya E."/>
        </authorList>
    </citation>
    <scope>NUCLEOTIDE SEQUENCE</scope>
</reference>
<dbReference type="PROSITE" id="PS51257">
    <property type="entry name" value="PROKAR_LIPOPROTEIN"/>
    <property type="match status" value="1"/>
</dbReference>
<dbReference type="EMBL" id="UOFX01000056">
    <property type="protein sequence ID" value="VAX09722.1"/>
    <property type="molecule type" value="Genomic_DNA"/>
</dbReference>
<accession>A0A3B1B0T4</accession>
<sequence length="127" mass="14043">MKYFTKYRAIGLFAVVIFFLLASCTSAPNIVEKWEAIGEPGTLEFHKDGSFEIVDNMGAVSKGNYVLGKNGDVKIVLTHSDIMRKNIQPVDVPEIVNGKLSVRGDELTFTSLDGKEVLQYKASQTNQ</sequence>
<organism evidence="1">
    <name type="scientific">hydrothermal vent metagenome</name>
    <dbReference type="NCBI Taxonomy" id="652676"/>
    <lineage>
        <taxon>unclassified sequences</taxon>
        <taxon>metagenomes</taxon>
        <taxon>ecological metagenomes</taxon>
    </lineage>
</organism>